<evidence type="ECO:0000313" key="3">
    <source>
        <dbReference type="Proteomes" id="UP001589894"/>
    </source>
</evidence>
<dbReference type="EMBL" id="JBHLUE010000002">
    <property type="protein sequence ID" value="MFC0563224.1"/>
    <property type="molecule type" value="Genomic_DNA"/>
</dbReference>
<dbReference type="PANTHER" id="PTHR42912">
    <property type="entry name" value="METHYLTRANSFERASE"/>
    <property type="match status" value="1"/>
</dbReference>
<protein>
    <submittedName>
        <fullName evidence="2">Class I SAM-dependent methyltransferase</fullName>
        <ecNumber evidence="2">2.1.1.-</ecNumber>
    </submittedName>
</protein>
<dbReference type="Gene3D" id="3.40.50.150">
    <property type="entry name" value="Vaccinia Virus protein VP39"/>
    <property type="match status" value="1"/>
</dbReference>
<sequence>MSEISIETRQTYDLISETYARVNATPDERIRADAAGLAADLGPGCLVADVGCGPGREVELLRAHGVRVVGFDLSLGQLRAGGVAGVAQADMRRLPVRSGSLDGVWCQAALLHIPRAEVPAVLAEFARIVRIGGALHLNVSEGDGEGWEMAANYGSDRRRWFTLHRLPDLTRLLAEAGFVVRRSGRNRARRDWLRVYAHRADTRTPVADSALG</sequence>
<dbReference type="Proteomes" id="UP001589894">
    <property type="component" value="Unassembled WGS sequence"/>
</dbReference>
<dbReference type="CDD" id="cd02440">
    <property type="entry name" value="AdoMet_MTases"/>
    <property type="match status" value="1"/>
</dbReference>
<proteinExistence type="predicted"/>
<name>A0ABV6NS28_9ACTN</name>
<dbReference type="InterPro" id="IPR029063">
    <property type="entry name" value="SAM-dependent_MTases_sf"/>
</dbReference>
<dbReference type="InterPro" id="IPR013216">
    <property type="entry name" value="Methyltransf_11"/>
</dbReference>
<dbReference type="RefSeq" id="WP_377335546.1">
    <property type="nucleotide sequence ID" value="NZ_JBHLUE010000002.1"/>
</dbReference>
<dbReference type="GO" id="GO:0008168">
    <property type="term" value="F:methyltransferase activity"/>
    <property type="evidence" value="ECO:0007669"/>
    <property type="project" value="UniProtKB-KW"/>
</dbReference>
<evidence type="ECO:0000259" key="1">
    <source>
        <dbReference type="Pfam" id="PF08241"/>
    </source>
</evidence>
<keyword evidence="3" id="KW-1185">Reference proteome</keyword>
<reference evidence="2 3" key="1">
    <citation type="submission" date="2024-09" db="EMBL/GenBank/DDBJ databases">
        <authorList>
            <person name="Sun Q."/>
            <person name="Mori K."/>
        </authorList>
    </citation>
    <scope>NUCLEOTIDE SEQUENCE [LARGE SCALE GENOMIC DNA]</scope>
    <source>
        <strain evidence="2 3">TBRC 2205</strain>
    </source>
</reference>
<organism evidence="2 3">
    <name type="scientific">Plantactinospora siamensis</name>
    <dbReference type="NCBI Taxonomy" id="555372"/>
    <lineage>
        <taxon>Bacteria</taxon>
        <taxon>Bacillati</taxon>
        <taxon>Actinomycetota</taxon>
        <taxon>Actinomycetes</taxon>
        <taxon>Micromonosporales</taxon>
        <taxon>Micromonosporaceae</taxon>
        <taxon>Plantactinospora</taxon>
    </lineage>
</organism>
<dbReference type="InterPro" id="IPR050508">
    <property type="entry name" value="Methyltransf_Superfamily"/>
</dbReference>
<gene>
    <name evidence="2" type="ORF">ACFFHU_03455</name>
</gene>
<keyword evidence="2" id="KW-0808">Transferase</keyword>
<dbReference type="SUPFAM" id="SSF53335">
    <property type="entry name" value="S-adenosyl-L-methionine-dependent methyltransferases"/>
    <property type="match status" value="1"/>
</dbReference>
<dbReference type="GO" id="GO:0032259">
    <property type="term" value="P:methylation"/>
    <property type="evidence" value="ECO:0007669"/>
    <property type="project" value="UniProtKB-KW"/>
</dbReference>
<dbReference type="EC" id="2.1.1.-" evidence="2"/>
<keyword evidence="2" id="KW-0489">Methyltransferase</keyword>
<evidence type="ECO:0000313" key="2">
    <source>
        <dbReference type="EMBL" id="MFC0563224.1"/>
    </source>
</evidence>
<dbReference type="Pfam" id="PF08241">
    <property type="entry name" value="Methyltransf_11"/>
    <property type="match status" value="1"/>
</dbReference>
<feature type="domain" description="Methyltransferase type 11" evidence="1">
    <location>
        <begin position="49"/>
        <end position="135"/>
    </location>
</feature>
<accession>A0ABV6NS28</accession>
<comment type="caution">
    <text evidence="2">The sequence shown here is derived from an EMBL/GenBank/DDBJ whole genome shotgun (WGS) entry which is preliminary data.</text>
</comment>